<dbReference type="Pfam" id="PF13489">
    <property type="entry name" value="Methyltransf_23"/>
    <property type="match status" value="1"/>
</dbReference>
<comment type="function">
    <text evidence="5">O-methyltransferase that catalyzes the 2 O-methylation steps in the ubiquinone biosynthetic pathway.</text>
</comment>
<keyword evidence="2 5" id="KW-0808">Transferase</keyword>
<keyword evidence="4 5" id="KW-0949">S-adenosyl-L-methionine</keyword>
<comment type="similarity">
    <text evidence="5">Belongs to the methyltransferase superfamily. UbiG/COQ3 family.</text>
</comment>
<dbReference type="InterPro" id="IPR010233">
    <property type="entry name" value="UbiG_MeTrfase"/>
</dbReference>
<organism evidence="6 7">
    <name type="scientific">Candidatus Megaera venefica</name>
    <dbReference type="NCBI Taxonomy" id="2055910"/>
    <lineage>
        <taxon>Bacteria</taxon>
        <taxon>Pseudomonadati</taxon>
        <taxon>Pseudomonadota</taxon>
        <taxon>Alphaproteobacteria</taxon>
        <taxon>Rickettsiales</taxon>
        <taxon>Rickettsiaceae</taxon>
        <taxon>Candidatus Megaera</taxon>
    </lineage>
</organism>
<comment type="catalytic activity">
    <reaction evidence="5">
        <text>a 3-(all-trans-polyprenyl)benzene-1,2-diol + S-adenosyl-L-methionine = a 2-methoxy-6-(all-trans-polyprenyl)phenol + S-adenosyl-L-homocysteine + H(+)</text>
        <dbReference type="Rhea" id="RHEA:31411"/>
        <dbReference type="Rhea" id="RHEA-COMP:9550"/>
        <dbReference type="Rhea" id="RHEA-COMP:9551"/>
        <dbReference type="ChEBI" id="CHEBI:15378"/>
        <dbReference type="ChEBI" id="CHEBI:57856"/>
        <dbReference type="ChEBI" id="CHEBI:59789"/>
        <dbReference type="ChEBI" id="CHEBI:62729"/>
        <dbReference type="ChEBI" id="CHEBI:62731"/>
        <dbReference type="EC" id="2.1.1.222"/>
    </reaction>
</comment>
<feature type="binding site" evidence="5">
    <location>
        <position position="39"/>
    </location>
    <ligand>
        <name>S-adenosyl-L-methionine</name>
        <dbReference type="ChEBI" id="CHEBI:59789"/>
    </ligand>
</feature>
<dbReference type="EC" id="2.1.1.222" evidence="5"/>
<dbReference type="RefSeq" id="WP_322776932.1">
    <property type="nucleotide sequence ID" value="NZ_JARJFB010000072.1"/>
</dbReference>
<dbReference type="PANTHER" id="PTHR43464">
    <property type="entry name" value="METHYLTRANSFERASE"/>
    <property type="match status" value="1"/>
</dbReference>
<keyword evidence="7" id="KW-1185">Reference proteome</keyword>
<sequence>MTEKSSIDKEELNKFNKTYSEWWDNEGEFKTLHQINPIRIDYITSKIKQYFNISTAKKQLLNDFRLLDVGSGGGLISVPMYHLGATVTGLDANEHNVKATEFYAKEHKLNINYLNTTIELHVNSDNKYDIILCLEVLEHVANPSDFIANLSKLLAPGGLLIVSTINRTAKSYLLAIVGAEYVLRWVPVNTHNYSKFIKPSELVQMSRTTDLRIEELKGLVFSILQQEWILCDDIDVNYFAVFSKAKAI</sequence>
<dbReference type="EC" id="2.1.1.64" evidence="5"/>
<evidence type="ECO:0000313" key="6">
    <source>
        <dbReference type="EMBL" id="MEA0971032.1"/>
    </source>
</evidence>
<dbReference type="SUPFAM" id="SSF53335">
    <property type="entry name" value="S-adenosyl-L-methionine-dependent methyltransferases"/>
    <property type="match status" value="1"/>
</dbReference>
<dbReference type="CDD" id="cd02440">
    <property type="entry name" value="AdoMet_MTases"/>
    <property type="match status" value="1"/>
</dbReference>
<keyword evidence="3 5" id="KW-0831">Ubiquinone biosynthesis</keyword>
<dbReference type="PANTHER" id="PTHR43464:SF19">
    <property type="entry name" value="UBIQUINONE BIOSYNTHESIS O-METHYLTRANSFERASE, MITOCHONDRIAL"/>
    <property type="match status" value="1"/>
</dbReference>
<dbReference type="Gene3D" id="3.40.50.150">
    <property type="entry name" value="Vaccinia Virus protein VP39"/>
    <property type="match status" value="1"/>
</dbReference>
<dbReference type="InterPro" id="IPR029063">
    <property type="entry name" value="SAM-dependent_MTases_sf"/>
</dbReference>
<comment type="pathway">
    <text evidence="5">Cofactor biosynthesis; ubiquinone biosynthesis.</text>
</comment>
<evidence type="ECO:0000256" key="4">
    <source>
        <dbReference type="ARBA" id="ARBA00022691"/>
    </source>
</evidence>
<evidence type="ECO:0000256" key="1">
    <source>
        <dbReference type="ARBA" id="ARBA00022603"/>
    </source>
</evidence>
<name>A0ABU5ND07_9RICK</name>
<gene>
    <name evidence="5" type="primary">ubiG</name>
    <name evidence="6" type="ORF">Megvenef_01003</name>
</gene>
<dbReference type="EMBL" id="JARJFB010000072">
    <property type="protein sequence ID" value="MEA0971032.1"/>
    <property type="molecule type" value="Genomic_DNA"/>
</dbReference>
<reference evidence="6 7" key="1">
    <citation type="submission" date="2023-03" db="EMBL/GenBank/DDBJ databases">
        <title>Host association and intracellularity evolved multiple times independently in the Rickettsiales.</title>
        <authorList>
            <person name="Castelli M."/>
            <person name="Nardi T."/>
            <person name="Gammuto L."/>
            <person name="Bellinzona G."/>
            <person name="Sabaneyeva E."/>
            <person name="Potekhin A."/>
            <person name="Serra V."/>
            <person name="Petroni G."/>
            <person name="Sassera D."/>
        </authorList>
    </citation>
    <scope>NUCLEOTIDE SEQUENCE [LARGE SCALE GENOMIC DNA]</scope>
    <source>
        <strain evidence="6 7">Sr 2-6</strain>
    </source>
</reference>
<accession>A0ABU5ND07</accession>
<dbReference type="HAMAP" id="MF_00472">
    <property type="entry name" value="UbiG"/>
    <property type="match status" value="1"/>
</dbReference>
<proteinExistence type="inferred from homology"/>
<evidence type="ECO:0000256" key="2">
    <source>
        <dbReference type="ARBA" id="ARBA00022679"/>
    </source>
</evidence>
<dbReference type="NCBIfam" id="TIGR01983">
    <property type="entry name" value="UbiG"/>
    <property type="match status" value="1"/>
</dbReference>
<evidence type="ECO:0000256" key="5">
    <source>
        <dbReference type="HAMAP-Rule" id="MF_00472"/>
    </source>
</evidence>
<feature type="binding site" evidence="5">
    <location>
        <position position="91"/>
    </location>
    <ligand>
        <name>S-adenosyl-L-methionine</name>
        <dbReference type="ChEBI" id="CHEBI:59789"/>
    </ligand>
</feature>
<comment type="caution">
    <text evidence="6">The sequence shown here is derived from an EMBL/GenBank/DDBJ whole genome shotgun (WGS) entry which is preliminary data.</text>
</comment>
<keyword evidence="1 5" id="KW-0489">Methyltransferase</keyword>
<evidence type="ECO:0000313" key="7">
    <source>
        <dbReference type="Proteomes" id="UP001291687"/>
    </source>
</evidence>
<comment type="catalytic activity">
    <reaction evidence="5">
        <text>a 3-demethylubiquinol + S-adenosyl-L-methionine = a ubiquinol + S-adenosyl-L-homocysteine + H(+)</text>
        <dbReference type="Rhea" id="RHEA:44380"/>
        <dbReference type="Rhea" id="RHEA-COMP:9566"/>
        <dbReference type="Rhea" id="RHEA-COMP:10914"/>
        <dbReference type="ChEBI" id="CHEBI:15378"/>
        <dbReference type="ChEBI" id="CHEBI:17976"/>
        <dbReference type="ChEBI" id="CHEBI:57856"/>
        <dbReference type="ChEBI" id="CHEBI:59789"/>
        <dbReference type="ChEBI" id="CHEBI:84422"/>
        <dbReference type="EC" id="2.1.1.64"/>
    </reaction>
</comment>
<keyword evidence="6" id="KW-0830">Ubiquinone</keyword>
<dbReference type="Proteomes" id="UP001291687">
    <property type="component" value="Unassembled WGS sequence"/>
</dbReference>
<feature type="binding site" evidence="5">
    <location>
        <position position="134"/>
    </location>
    <ligand>
        <name>S-adenosyl-L-methionine</name>
        <dbReference type="ChEBI" id="CHEBI:59789"/>
    </ligand>
</feature>
<feature type="binding site" evidence="5">
    <location>
        <position position="70"/>
    </location>
    <ligand>
        <name>S-adenosyl-L-methionine</name>
        <dbReference type="ChEBI" id="CHEBI:59789"/>
    </ligand>
</feature>
<evidence type="ECO:0000256" key="3">
    <source>
        <dbReference type="ARBA" id="ARBA00022688"/>
    </source>
</evidence>
<protein>
    <recommendedName>
        <fullName evidence="5">Ubiquinone biosynthesis O-methyltransferase</fullName>
    </recommendedName>
    <alternativeName>
        <fullName evidence="5">2-polyprenyl-6-hydroxyphenol methylase</fullName>
        <ecNumber evidence="5">2.1.1.222</ecNumber>
    </alternativeName>
    <alternativeName>
        <fullName evidence="5">3-demethylubiquinone 3-O-methyltransferase</fullName>
        <ecNumber evidence="5">2.1.1.64</ecNumber>
    </alternativeName>
</protein>